<reference evidence="1 2" key="1">
    <citation type="submission" date="2020-09" db="EMBL/GenBank/DDBJ databases">
        <title>De no assembly of potato wild relative species, Solanum commersonii.</title>
        <authorList>
            <person name="Cho K."/>
        </authorList>
    </citation>
    <scope>NUCLEOTIDE SEQUENCE [LARGE SCALE GENOMIC DNA]</scope>
    <source>
        <strain evidence="1">LZ3.2</strain>
        <tissue evidence="1">Leaf</tissue>
    </source>
</reference>
<accession>A0A9J5XRY0</accession>
<comment type="caution">
    <text evidence="1">The sequence shown here is derived from an EMBL/GenBank/DDBJ whole genome shotgun (WGS) entry which is preliminary data.</text>
</comment>
<dbReference type="Proteomes" id="UP000824120">
    <property type="component" value="Chromosome 8"/>
</dbReference>
<dbReference type="EMBL" id="JACXVP010000008">
    <property type="protein sequence ID" value="KAG5589896.1"/>
    <property type="molecule type" value="Genomic_DNA"/>
</dbReference>
<evidence type="ECO:0000313" key="1">
    <source>
        <dbReference type="EMBL" id="KAG5589896.1"/>
    </source>
</evidence>
<sequence length="152" mass="17195">MQRSLSQRRTQYMLSPIGLPVFSNQQLFQLTQDQKGVFKACNGAECKVFENLCCGGPFSAPSAFSHFKALGDRSIASWNCSARHRLLIFIADLTFFFRPQHTGTKGDLQADRRLANKAQRSSGLHFLVPFSRLVPFCQVVSMLYLKFQIPET</sequence>
<dbReference type="AlphaFoldDB" id="A0A9J5XRY0"/>
<gene>
    <name evidence="1" type="ORF">H5410_040410</name>
</gene>
<evidence type="ECO:0000313" key="2">
    <source>
        <dbReference type="Proteomes" id="UP000824120"/>
    </source>
</evidence>
<name>A0A9J5XRY0_SOLCO</name>
<proteinExistence type="predicted"/>
<organism evidence="1 2">
    <name type="scientific">Solanum commersonii</name>
    <name type="common">Commerson's wild potato</name>
    <name type="synonym">Commerson's nightshade</name>
    <dbReference type="NCBI Taxonomy" id="4109"/>
    <lineage>
        <taxon>Eukaryota</taxon>
        <taxon>Viridiplantae</taxon>
        <taxon>Streptophyta</taxon>
        <taxon>Embryophyta</taxon>
        <taxon>Tracheophyta</taxon>
        <taxon>Spermatophyta</taxon>
        <taxon>Magnoliopsida</taxon>
        <taxon>eudicotyledons</taxon>
        <taxon>Gunneridae</taxon>
        <taxon>Pentapetalae</taxon>
        <taxon>asterids</taxon>
        <taxon>lamiids</taxon>
        <taxon>Solanales</taxon>
        <taxon>Solanaceae</taxon>
        <taxon>Solanoideae</taxon>
        <taxon>Solaneae</taxon>
        <taxon>Solanum</taxon>
    </lineage>
</organism>
<keyword evidence="2" id="KW-1185">Reference proteome</keyword>
<protein>
    <submittedName>
        <fullName evidence="1">Uncharacterized protein</fullName>
    </submittedName>
</protein>